<dbReference type="Gene3D" id="1.25.10.10">
    <property type="entry name" value="Leucine-rich Repeat Variant"/>
    <property type="match status" value="1"/>
</dbReference>
<keyword evidence="3" id="KW-1185">Reference proteome</keyword>
<feature type="transmembrane region" description="Helical" evidence="1">
    <location>
        <begin position="326"/>
        <end position="345"/>
    </location>
</feature>
<dbReference type="Proteomes" id="UP001501175">
    <property type="component" value="Unassembled WGS sequence"/>
</dbReference>
<evidence type="ECO:0000256" key="1">
    <source>
        <dbReference type="SAM" id="Phobius"/>
    </source>
</evidence>
<feature type="transmembrane region" description="Helical" evidence="1">
    <location>
        <begin position="111"/>
        <end position="135"/>
    </location>
</feature>
<dbReference type="Pfam" id="PF13646">
    <property type="entry name" value="HEAT_2"/>
    <property type="match status" value="1"/>
</dbReference>
<accession>A0ABP8ND97</accession>
<feature type="transmembrane region" description="Helical" evidence="1">
    <location>
        <begin position="297"/>
        <end position="320"/>
    </location>
</feature>
<dbReference type="SUPFAM" id="SSF48371">
    <property type="entry name" value="ARM repeat"/>
    <property type="match status" value="1"/>
</dbReference>
<keyword evidence="1" id="KW-0472">Membrane</keyword>
<reference evidence="3" key="1">
    <citation type="journal article" date="2019" name="Int. J. Syst. Evol. Microbiol.">
        <title>The Global Catalogue of Microorganisms (GCM) 10K type strain sequencing project: providing services to taxonomists for standard genome sequencing and annotation.</title>
        <authorList>
            <consortium name="The Broad Institute Genomics Platform"/>
            <consortium name="The Broad Institute Genome Sequencing Center for Infectious Disease"/>
            <person name="Wu L."/>
            <person name="Ma J."/>
        </authorList>
    </citation>
    <scope>NUCLEOTIDE SEQUENCE [LARGE SCALE GENOMIC DNA]</scope>
    <source>
        <strain evidence="3">JCM 17927</strain>
    </source>
</reference>
<feature type="transmembrane region" description="Helical" evidence="1">
    <location>
        <begin position="399"/>
        <end position="418"/>
    </location>
</feature>
<sequence>MELSNKILALLDIRRNEKTVVFLLISYAFFIGFGLYMYYVAATSLFLTKFNTELLPVAYIIGGVMLHFIGRSNLFLQARFKFSSLSAYLLIALILSIAGLLLAYRLTDNKWIIFVLFLWIRTNLFVFSFTFWLSASRIFDLEQAKRIFSVISTGEVASSIAANLMVKLLLSSKVVSVVGLLYISLASIVISFFILLLILRKNREKLAFTHVRQKQPANEEKKQFSLFQNRYHVYVYLLALLPVACLYLIEFNFSITSKKQYPDENQLAQFLGQFLFLCSVIELLIKAFLYRFVTKTFGLAAGLTMLPIGLLLIAAGVIGLETTGGGVFFLILISRFLITSIRRSFSDTSFQMLFQPVPEQESVHLQNRVESYAKPLGYIVAGGFLLVLMQFKVVGTLEVYLLLTGVLAAWLLCALVMLDEYRNRLLSLLSQVKTAFTNAVARQEADECTVPADTISYEDLQALSLSPQSCDRLTAAQHLGQSKRYLAYKHLIHLLEDPDPRTRKAALQAAGQLKRMELWPFLVSNLAEEEFRPDVVRAMVMFGDAGVEAVEKSFVKMAARTDLSLVFIDVVRDIGGAKAVRFLRQNLANPSAIIRDKVYEALTQMGYKANFTEQLSITQEVDNKLSFYIWTLAAEVDLIDNLSDSELIEALRHERTEVLSKIFNLLTVMYGDARIDQLRSLYFEATGKRKSYLIEIVDMVLSDEMKVRILPIIGDVSIQETILKMQAFYPQQHQTPRDRLVDIVNKDPAAIRDHTRTLALWQLLEYPDSDLSLVYMAFAGSASEALAEAALYGLYRSDTQAFNELMAYYELTNDQTHLRLCERITNHHRVEGPGTTKYEPLVMT</sequence>
<keyword evidence="1" id="KW-0812">Transmembrane</keyword>
<organism evidence="2 3">
    <name type="scientific">Nibrella saemangeumensis</name>
    <dbReference type="NCBI Taxonomy" id="1084526"/>
    <lineage>
        <taxon>Bacteria</taxon>
        <taxon>Pseudomonadati</taxon>
        <taxon>Bacteroidota</taxon>
        <taxon>Cytophagia</taxon>
        <taxon>Cytophagales</taxon>
        <taxon>Spirosomataceae</taxon>
        <taxon>Nibrella</taxon>
    </lineage>
</organism>
<evidence type="ECO:0000313" key="3">
    <source>
        <dbReference type="Proteomes" id="UP001501175"/>
    </source>
</evidence>
<protein>
    <recommendedName>
        <fullName evidence="4">ATP/ADP translocase</fullName>
    </recommendedName>
</protein>
<dbReference type="InterPro" id="IPR036259">
    <property type="entry name" value="MFS_trans_sf"/>
</dbReference>
<feature type="transmembrane region" description="Helical" evidence="1">
    <location>
        <begin position="267"/>
        <end position="285"/>
    </location>
</feature>
<comment type="caution">
    <text evidence="2">The sequence shown here is derived from an EMBL/GenBank/DDBJ whole genome shotgun (WGS) entry which is preliminary data.</text>
</comment>
<feature type="transmembrane region" description="Helical" evidence="1">
    <location>
        <begin position="20"/>
        <end position="42"/>
    </location>
</feature>
<name>A0ABP8ND97_9BACT</name>
<dbReference type="EMBL" id="BAABHD010000079">
    <property type="protein sequence ID" value="GAA4465406.1"/>
    <property type="molecule type" value="Genomic_DNA"/>
</dbReference>
<dbReference type="RefSeq" id="WP_345247450.1">
    <property type="nucleotide sequence ID" value="NZ_BAABHD010000079.1"/>
</dbReference>
<evidence type="ECO:0008006" key="4">
    <source>
        <dbReference type="Google" id="ProtNLM"/>
    </source>
</evidence>
<proteinExistence type="predicted"/>
<evidence type="ECO:0000313" key="2">
    <source>
        <dbReference type="EMBL" id="GAA4465406.1"/>
    </source>
</evidence>
<feature type="transmembrane region" description="Helical" evidence="1">
    <location>
        <begin position="82"/>
        <end position="105"/>
    </location>
</feature>
<dbReference type="InterPro" id="IPR011989">
    <property type="entry name" value="ARM-like"/>
</dbReference>
<dbReference type="SUPFAM" id="SSF103473">
    <property type="entry name" value="MFS general substrate transporter"/>
    <property type="match status" value="1"/>
</dbReference>
<feature type="transmembrane region" description="Helical" evidence="1">
    <location>
        <begin position="178"/>
        <end position="199"/>
    </location>
</feature>
<keyword evidence="1" id="KW-1133">Transmembrane helix</keyword>
<gene>
    <name evidence="2" type="ORF">GCM10023189_46000</name>
</gene>
<feature type="transmembrane region" description="Helical" evidence="1">
    <location>
        <begin position="231"/>
        <end position="255"/>
    </location>
</feature>
<dbReference type="InterPro" id="IPR016024">
    <property type="entry name" value="ARM-type_fold"/>
</dbReference>